<gene>
    <name evidence="2" type="ORF">DPMN_043330</name>
</gene>
<evidence type="ECO:0000313" key="2">
    <source>
        <dbReference type="EMBL" id="KAH3736757.1"/>
    </source>
</evidence>
<feature type="compositionally biased region" description="Basic and acidic residues" evidence="1">
    <location>
        <begin position="78"/>
        <end position="89"/>
    </location>
</feature>
<dbReference type="AlphaFoldDB" id="A0A9D4D0S8"/>
<proteinExistence type="predicted"/>
<evidence type="ECO:0000313" key="3">
    <source>
        <dbReference type="Proteomes" id="UP000828390"/>
    </source>
</evidence>
<evidence type="ECO:0000256" key="1">
    <source>
        <dbReference type="SAM" id="MobiDB-lite"/>
    </source>
</evidence>
<feature type="region of interest" description="Disordered" evidence="1">
    <location>
        <begin position="1"/>
        <end position="89"/>
    </location>
</feature>
<dbReference type="EMBL" id="JAIWYP010000011">
    <property type="protein sequence ID" value="KAH3736757.1"/>
    <property type="molecule type" value="Genomic_DNA"/>
</dbReference>
<sequence length="89" mass="10216">MERRDRSRSNAAKKGCGDFECCPQTERGRRRSRGQTTGEQSDIADPADPQQYVQVSRRRRRSRPNAETRTRVGQGALRGREKPKKTIND</sequence>
<dbReference type="Proteomes" id="UP000828390">
    <property type="component" value="Unassembled WGS sequence"/>
</dbReference>
<accession>A0A9D4D0S8</accession>
<reference evidence="2" key="1">
    <citation type="journal article" date="2019" name="bioRxiv">
        <title>The Genome of the Zebra Mussel, Dreissena polymorpha: A Resource for Invasive Species Research.</title>
        <authorList>
            <person name="McCartney M.A."/>
            <person name="Auch B."/>
            <person name="Kono T."/>
            <person name="Mallez S."/>
            <person name="Zhang Y."/>
            <person name="Obille A."/>
            <person name="Becker A."/>
            <person name="Abrahante J.E."/>
            <person name="Garbe J."/>
            <person name="Badalamenti J.P."/>
            <person name="Herman A."/>
            <person name="Mangelson H."/>
            <person name="Liachko I."/>
            <person name="Sullivan S."/>
            <person name="Sone E.D."/>
            <person name="Koren S."/>
            <person name="Silverstein K.A.T."/>
            <person name="Beckman K.B."/>
            <person name="Gohl D.M."/>
        </authorList>
    </citation>
    <scope>NUCLEOTIDE SEQUENCE</scope>
    <source>
        <strain evidence="2">Duluth1</strain>
        <tissue evidence="2">Whole animal</tissue>
    </source>
</reference>
<comment type="caution">
    <text evidence="2">The sequence shown here is derived from an EMBL/GenBank/DDBJ whole genome shotgun (WGS) entry which is preliminary data.</text>
</comment>
<keyword evidence="3" id="KW-1185">Reference proteome</keyword>
<organism evidence="2 3">
    <name type="scientific">Dreissena polymorpha</name>
    <name type="common">Zebra mussel</name>
    <name type="synonym">Mytilus polymorpha</name>
    <dbReference type="NCBI Taxonomy" id="45954"/>
    <lineage>
        <taxon>Eukaryota</taxon>
        <taxon>Metazoa</taxon>
        <taxon>Spiralia</taxon>
        <taxon>Lophotrochozoa</taxon>
        <taxon>Mollusca</taxon>
        <taxon>Bivalvia</taxon>
        <taxon>Autobranchia</taxon>
        <taxon>Heteroconchia</taxon>
        <taxon>Euheterodonta</taxon>
        <taxon>Imparidentia</taxon>
        <taxon>Neoheterodontei</taxon>
        <taxon>Myida</taxon>
        <taxon>Dreissenoidea</taxon>
        <taxon>Dreissenidae</taxon>
        <taxon>Dreissena</taxon>
    </lineage>
</organism>
<protein>
    <submittedName>
        <fullName evidence="2">Uncharacterized protein</fullName>
    </submittedName>
</protein>
<reference evidence="2" key="2">
    <citation type="submission" date="2020-11" db="EMBL/GenBank/DDBJ databases">
        <authorList>
            <person name="McCartney M.A."/>
            <person name="Auch B."/>
            <person name="Kono T."/>
            <person name="Mallez S."/>
            <person name="Becker A."/>
            <person name="Gohl D.M."/>
            <person name="Silverstein K.A.T."/>
            <person name="Koren S."/>
            <person name="Bechman K.B."/>
            <person name="Herman A."/>
            <person name="Abrahante J.E."/>
            <person name="Garbe J."/>
        </authorList>
    </citation>
    <scope>NUCLEOTIDE SEQUENCE</scope>
    <source>
        <strain evidence="2">Duluth1</strain>
        <tissue evidence="2">Whole animal</tissue>
    </source>
</reference>
<name>A0A9D4D0S8_DREPO</name>